<dbReference type="CDD" id="cd02209">
    <property type="entry name" value="cupin_XRE_C"/>
    <property type="match status" value="1"/>
</dbReference>
<comment type="caution">
    <text evidence="5">The sequence shown here is derived from an EMBL/GenBank/DDBJ whole genome shotgun (WGS) entry which is preliminary data.</text>
</comment>
<dbReference type="InterPro" id="IPR001387">
    <property type="entry name" value="Cro/C1-type_HTH"/>
</dbReference>
<dbReference type="SMART" id="SM00530">
    <property type="entry name" value="HTH_XRE"/>
    <property type="match status" value="1"/>
</dbReference>
<dbReference type="PANTHER" id="PTHR46797">
    <property type="entry name" value="HTH-TYPE TRANSCRIPTIONAL REGULATOR"/>
    <property type="match status" value="1"/>
</dbReference>
<protein>
    <submittedName>
        <fullName evidence="5">XRE family transcriptional regulator</fullName>
    </submittedName>
</protein>
<dbReference type="AlphaFoldDB" id="A0A3A8G9U2"/>
<evidence type="ECO:0000313" key="5">
    <source>
        <dbReference type="EMBL" id="RKG55615.1"/>
    </source>
</evidence>
<feature type="domain" description="HTH cro/C1-type" evidence="4">
    <location>
        <begin position="12"/>
        <end position="66"/>
    </location>
</feature>
<evidence type="ECO:0000259" key="4">
    <source>
        <dbReference type="PROSITE" id="PS50943"/>
    </source>
</evidence>
<dbReference type="GO" id="GO:0003677">
    <property type="term" value="F:DNA binding"/>
    <property type="evidence" value="ECO:0007669"/>
    <property type="project" value="UniProtKB-KW"/>
</dbReference>
<dbReference type="InterPro" id="IPR050807">
    <property type="entry name" value="TransReg_Diox_bact_type"/>
</dbReference>
<keyword evidence="1" id="KW-0805">Transcription regulation</keyword>
<organism evidence="5 6">
    <name type="scientific">Acinetobacter cumulans</name>
    <dbReference type="NCBI Taxonomy" id="2136182"/>
    <lineage>
        <taxon>Bacteria</taxon>
        <taxon>Pseudomonadati</taxon>
        <taxon>Pseudomonadota</taxon>
        <taxon>Gammaproteobacteria</taxon>
        <taxon>Moraxellales</taxon>
        <taxon>Moraxellaceae</taxon>
        <taxon>Acinetobacter</taxon>
    </lineage>
</organism>
<dbReference type="EMBL" id="RAXZ01000001">
    <property type="protein sequence ID" value="RKG55615.1"/>
    <property type="molecule type" value="Genomic_DNA"/>
</dbReference>
<accession>A0A3A8G9U2</accession>
<dbReference type="PANTHER" id="PTHR46797:SF23">
    <property type="entry name" value="HTH-TYPE TRANSCRIPTIONAL REGULATOR SUTR"/>
    <property type="match status" value="1"/>
</dbReference>
<dbReference type="SUPFAM" id="SSF51182">
    <property type="entry name" value="RmlC-like cupins"/>
    <property type="match status" value="1"/>
</dbReference>
<dbReference type="InterPro" id="IPR014710">
    <property type="entry name" value="RmlC-like_jellyroll"/>
</dbReference>
<reference evidence="5 6" key="1">
    <citation type="submission" date="2018-09" db="EMBL/GenBank/DDBJ databases">
        <title>The draft genome of Acinetobacter spp. strains.</title>
        <authorList>
            <person name="Qin J."/>
            <person name="Feng Y."/>
            <person name="Zong Z."/>
        </authorList>
    </citation>
    <scope>NUCLEOTIDE SEQUENCE [LARGE SCALE GENOMIC DNA]</scope>
    <source>
        <strain evidence="5 6">WCHAc060002</strain>
    </source>
</reference>
<dbReference type="GO" id="GO:0005829">
    <property type="term" value="C:cytosol"/>
    <property type="evidence" value="ECO:0007669"/>
    <property type="project" value="TreeGrafter"/>
</dbReference>
<name>A0A3A8G9U2_9GAMM</name>
<keyword evidence="3" id="KW-0804">Transcription</keyword>
<gene>
    <name evidence="5" type="ORF">D7V64_00450</name>
</gene>
<evidence type="ECO:0000256" key="3">
    <source>
        <dbReference type="ARBA" id="ARBA00023163"/>
    </source>
</evidence>
<dbReference type="SUPFAM" id="SSF47413">
    <property type="entry name" value="lambda repressor-like DNA-binding domains"/>
    <property type="match status" value="1"/>
</dbReference>
<sequence length="176" mass="19799">MSMLLKHIAGQLKKLRTEKGWSLDQTAKETGISKAMLGQIEREESNPTVQTLWKIALGFHSSLSAFLPAEQQNPAVLKHQDEALSIKVLQAFDAALGYEILLVTLKANSSHDSSIHEQGVIEDILPLNGSITIQTEDQHYMATPCESIRFHADQVHRYLNHSNHDVIFYNIIHYAK</sequence>
<dbReference type="Gene3D" id="1.10.260.40">
    <property type="entry name" value="lambda repressor-like DNA-binding domains"/>
    <property type="match status" value="1"/>
</dbReference>
<dbReference type="RefSeq" id="WP_120366488.1">
    <property type="nucleotide sequence ID" value="NZ_RAXZ01000001.1"/>
</dbReference>
<dbReference type="InterPro" id="IPR011051">
    <property type="entry name" value="RmlC_Cupin_sf"/>
</dbReference>
<dbReference type="CDD" id="cd00093">
    <property type="entry name" value="HTH_XRE"/>
    <property type="match status" value="1"/>
</dbReference>
<evidence type="ECO:0000313" key="6">
    <source>
        <dbReference type="Proteomes" id="UP000281084"/>
    </source>
</evidence>
<dbReference type="Gene3D" id="2.60.120.10">
    <property type="entry name" value="Jelly Rolls"/>
    <property type="match status" value="1"/>
</dbReference>
<evidence type="ECO:0000256" key="2">
    <source>
        <dbReference type="ARBA" id="ARBA00023125"/>
    </source>
</evidence>
<dbReference type="Pfam" id="PF01381">
    <property type="entry name" value="HTH_3"/>
    <property type="match status" value="1"/>
</dbReference>
<dbReference type="Proteomes" id="UP000281084">
    <property type="component" value="Unassembled WGS sequence"/>
</dbReference>
<keyword evidence="2" id="KW-0238">DNA-binding</keyword>
<dbReference type="PROSITE" id="PS50943">
    <property type="entry name" value="HTH_CROC1"/>
    <property type="match status" value="1"/>
</dbReference>
<dbReference type="GO" id="GO:0003700">
    <property type="term" value="F:DNA-binding transcription factor activity"/>
    <property type="evidence" value="ECO:0007669"/>
    <property type="project" value="TreeGrafter"/>
</dbReference>
<dbReference type="InterPro" id="IPR010982">
    <property type="entry name" value="Lambda_DNA-bd_dom_sf"/>
</dbReference>
<evidence type="ECO:0000256" key="1">
    <source>
        <dbReference type="ARBA" id="ARBA00023015"/>
    </source>
</evidence>
<proteinExistence type="predicted"/>